<dbReference type="Proteomes" id="UP000075230">
    <property type="component" value="Unassembled WGS sequence"/>
</dbReference>
<name>A0A146FJL0_ASPKA</name>
<dbReference type="EMBL" id="BCWF01000020">
    <property type="protein sequence ID" value="GAT26046.1"/>
    <property type="molecule type" value="Genomic_DNA"/>
</dbReference>
<organism evidence="1 2">
    <name type="scientific">Aspergillus kawachii</name>
    <name type="common">White koji mold</name>
    <name type="synonym">Aspergillus awamori var. kawachi</name>
    <dbReference type="NCBI Taxonomy" id="1069201"/>
    <lineage>
        <taxon>Eukaryota</taxon>
        <taxon>Fungi</taxon>
        <taxon>Dikarya</taxon>
        <taxon>Ascomycota</taxon>
        <taxon>Pezizomycotina</taxon>
        <taxon>Eurotiomycetes</taxon>
        <taxon>Eurotiomycetidae</taxon>
        <taxon>Eurotiales</taxon>
        <taxon>Aspergillaceae</taxon>
        <taxon>Aspergillus</taxon>
        <taxon>Aspergillus subgen. Circumdati</taxon>
    </lineage>
</organism>
<protein>
    <submittedName>
        <fullName evidence="1">KR domain-containing protein</fullName>
    </submittedName>
</protein>
<evidence type="ECO:0000313" key="1">
    <source>
        <dbReference type="EMBL" id="GAT26046.1"/>
    </source>
</evidence>
<evidence type="ECO:0000313" key="2">
    <source>
        <dbReference type="Proteomes" id="UP000075230"/>
    </source>
</evidence>
<reference evidence="1 2" key="1">
    <citation type="journal article" date="2016" name="DNA Res.">
        <title>Genome sequence of Aspergillus luchuensis NBRC 4314.</title>
        <authorList>
            <person name="Yamada O."/>
            <person name="Machida M."/>
            <person name="Hosoyama A."/>
            <person name="Goto M."/>
            <person name="Takahashi T."/>
            <person name="Futagami T."/>
            <person name="Yamagata Y."/>
            <person name="Takeuchi M."/>
            <person name="Kobayashi T."/>
            <person name="Koike H."/>
            <person name="Abe K."/>
            <person name="Asai K."/>
            <person name="Arita M."/>
            <person name="Fujita N."/>
            <person name="Fukuda K."/>
            <person name="Higa K."/>
            <person name="Horikawa H."/>
            <person name="Ishikawa T."/>
            <person name="Jinno K."/>
            <person name="Kato Y."/>
            <person name="Kirimura K."/>
            <person name="Mizutani O."/>
            <person name="Nakasone K."/>
            <person name="Sano M."/>
            <person name="Shiraishi Y."/>
            <person name="Tsukahara M."/>
            <person name="Gomi K."/>
        </authorList>
    </citation>
    <scope>NUCLEOTIDE SEQUENCE [LARGE SCALE GENOMIC DNA]</scope>
    <source>
        <strain evidence="1 2">RIB 2604</strain>
    </source>
</reference>
<gene>
    <name evidence="1" type="ORF">RIB2604_02006260</name>
</gene>
<comment type="caution">
    <text evidence="1">The sequence shown here is derived from an EMBL/GenBank/DDBJ whole genome shotgun (WGS) entry which is preliminary data.</text>
</comment>
<reference evidence="2" key="2">
    <citation type="submission" date="2016-02" db="EMBL/GenBank/DDBJ databases">
        <title>Genome sequencing of Aspergillus luchuensis NBRC 4314.</title>
        <authorList>
            <person name="Yamada O."/>
        </authorList>
    </citation>
    <scope>NUCLEOTIDE SEQUENCE [LARGE SCALE GENOMIC DNA]</scope>
    <source>
        <strain evidence="2">RIB 2604</strain>
    </source>
</reference>
<dbReference type="AlphaFoldDB" id="A0A146FJL0"/>
<sequence>MHIIDYNTAQIATHDGGLEAVHSSVCALSSYNPRLSNIIPHASFSATCNKNNNNN</sequence>
<accession>A0A146FJL0</accession>
<proteinExistence type="predicted"/>